<dbReference type="AlphaFoldDB" id="A0A1W1IGI8"/>
<proteinExistence type="predicted"/>
<keyword evidence="1" id="KW-0472">Membrane</keyword>
<accession>A0A1W1IGI8</accession>
<organism evidence="2 3">
    <name type="scientific">Trichococcus pasteurii</name>
    <dbReference type="NCBI Taxonomy" id="43064"/>
    <lineage>
        <taxon>Bacteria</taxon>
        <taxon>Bacillati</taxon>
        <taxon>Bacillota</taxon>
        <taxon>Bacilli</taxon>
        <taxon>Lactobacillales</taxon>
        <taxon>Carnobacteriaceae</taxon>
        <taxon>Trichococcus</taxon>
    </lineage>
</organism>
<reference evidence="3" key="1">
    <citation type="submission" date="2016-04" db="EMBL/GenBank/DDBJ databases">
        <authorList>
            <person name="Strepis N."/>
        </authorList>
    </citation>
    <scope>NUCLEOTIDE SEQUENCE [LARGE SCALE GENOMIC DNA]</scope>
</reference>
<evidence type="ECO:0000313" key="2">
    <source>
        <dbReference type="EMBL" id="SLM52138.1"/>
    </source>
</evidence>
<keyword evidence="1" id="KW-1133">Transmembrane helix</keyword>
<gene>
    <name evidence="2" type="ORF">TPAS_1819</name>
</gene>
<dbReference type="EMBL" id="FWEY01000005">
    <property type="protein sequence ID" value="SLM52138.1"/>
    <property type="molecule type" value="Genomic_DNA"/>
</dbReference>
<name>A0A1W1IGI8_9LACT</name>
<keyword evidence="3" id="KW-1185">Reference proteome</keyword>
<dbReference type="OrthoDB" id="2968637at2"/>
<sequence length="179" mass="20694">MFEVNFFEKKQRNFLPYVLGGAFLFLLVLVGIYFFSAQAYYTKAEMRDQEWLQAEEEQLMVSRQMQEYAHLTEQVAENKATFEAKQYPMSYVTKAIVEQVPNGEQHVTILNKNETNQITLVLEGLTVTEISEVVENFKALVYVSDVQFIRMENQLDGAGSTVELWLQLDEAALREEVLS</sequence>
<evidence type="ECO:0008006" key="4">
    <source>
        <dbReference type="Google" id="ProtNLM"/>
    </source>
</evidence>
<feature type="transmembrane region" description="Helical" evidence="1">
    <location>
        <begin position="14"/>
        <end position="37"/>
    </location>
</feature>
<evidence type="ECO:0000313" key="3">
    <source>
        <dbReference type="Proteomes" id="UP000195985"/>
    </source>
</evidence>
<dbReference type="RefSeq" id="WP_086942933.1">
    <property type="nucleotide sequence ID" value="NZ_FONM01000007.1"/>
</dbReference>
<dbReference type="STRING" id="43064.SAMN04488086_10730"/>
<dbReference type="Proteomes" id="UP000195985">
    <property type="component" value="Unassembled WGS sequence"/>
</dbReference>
<evidence type="ECO:0000256" key="1">
    <source>
        <dbReference type="SAM" id="Phobius"/>
    </source>
</evidence>
<keyword evidence="1" id="KW-0812">Transmembrane</keyword>
<protein>
    <recommendedName>
        <fullName evidence="4">Fimbrial assembly piln</fullName>
    </recommendedName>
</protein>